<keyword evidence="2" id="KW-0143">Chaperone</keyword>
<reference evidence="3" key="1">
    <citation type="submission" date="2015-10" db="EMBL/GenBank/DDBJ databases">
        <authorList>
            <person name="Gilbert D.G."/>
        </authorList>
    </citation>
    <scope>NUCLEOTIDE SEQUENCE</scope>
</reference>
<dbReference type="PANTHER" id="PTHR33643:SF1">
    <property type="entry name" value="UREASE ACCESSORY PROTEIN D"/>
    <property type="match status" value="1"/>
</dbReference>
<proteinExistence type="inferred from homology"/>
<dbReference type="HAMAP" id="MF_01384">
    <property type="entry name" value="UreD"/>
    <property type="match status" value="1"/>
</dbReference>
<evidence type="ECO:0000313" key="3">
    <source>
        <dbReference type="EMBL" id="CUV03141.1"/>
    </source>
</evidence>
<gene>
    <name evidence="3" type="ORF">MGWOODY_Clf1011</name>
</gene>
<evidence type="ECO:0000256" key="2">
    <source>
        <dbReference type="ARBA" id="ARBA00023186"/>
    </source>
</evidence>
<comment type="similarity">
    <text evidence="1">Belongs to the UreD family.</text>
</comment>
<accession>A0A160VAE6</accession>
<dbReference type="AlphaFoldDB" id="A0A160VAE6"/>
<protein>
    <submittedName>
        <fullName evidence="3">Urease accessory protein UreD</fullName>
    </submittedName>
</protein>
<name>A0A160VAE6_9ZZZZ</name>
<sequence length="239" mass="25684">MEIEGSEGAAWVMLLNPTGGLLGGDCLTTTIDLAKGAHAVLTTPSATKVYRSDSAPTFQRTDIHLADDAVLEYLPDHVIPHPGASLVQSLTIDMEPGSRAIVLDAFSVGRVARGERWLFNELTTEVVISRSGQPVCRDRIYIKPESWIPSGLGGMDGASYAATMLLCADGPLDWPDIAGTFTNSFSDNQDATRAASALANGGCLIRYYTQSAQCLKQVTRALWATARCALLERPPLEMR</sequence>
<dbReference type="GO" id="GO:0016151">
    <property type="term" value="F:nickel cation binding"/>
    <property type="evidence" value="ECO:0007669"/>
    <property type="project" value="InterPro"/>
</dbReference>
<evidence type="ECO:0000256" key="1">
    <source>
        <dbReference type="ARBA" id="ARBA00007177"/>
    </source>
</evidence>
<dbReference type="InterPro" id="IPR002669">
    <property type="entry name" value="UreD"/>
</dbReference>
<dbReference type="PANTHER" id="PTHR33643">
    <property type="entry name" value="UREASE ACCESSORY PROTEIN D"/>
    <property type="match status" value="1"/>
</dbReference>
<organism evidence="3">
    <name type="scientific">hydrothermal vent metagenome</name>
    <dbReference type="NCBI Taxonomy" id="652676"/>
    <lineage>
        <taxon>unclassified sequences</taxon>
        <taxon>metagenomes</taxon>
        <taxon>ecological metagenomes</taxon>
    </lineage>
</organism>
<dbReference type="EMBL" id="FAXA01000356">
    <property type="protein sequence ID" value="CUV03141.1"/>
    <property type="molecule type" value="Genomic_DNA"/>
</dbReference>
<dbReference type="Pfam" id="PF01774">
    <property type="entry name" value="UreD"/>
    <property type="match status" value="1"/>
</dbReference>